<dbReference type="EC" id="2.2.1.6" evidence="4"/>
<dbReference type="CDD" id="cd07035">
    <property type="entry name" value="TPP_PYR_POX_like"/>
    <property type="match status" value="1"/>
</dbReference>
<dbReference type="GO" id="GO:0030976">
    <property type="term" value="F:thiamine pyrophosphate binding"/>
    <property type="evidence" value="ECO:0007669"/>
    <property type="project" value="InterPro"/>
</dbReference>
<accession>A0A7W2EBY3</accession>
<dbReference type="GO" id="GO:0050660">
    <property type="term" value="F:flavin adenine dinucleotide binding"/>
    <property type="evidence" value="ECO:0007669"/>
    <property type="project" value="TreeGrafter"/>
</dbReference>
<dbReference type="Proteomes" id="UP000523682">
    <property type="component" value="Unassembled WGS sequence"/>
</dbReference>
<comment type="similarity">
    <text evidence="3 10">Belongs to the TPP enzyme family.</text>
</comment>
<dbReference type="InterPro" id="IPR045229">
    <property type="entry name" value="TPP_enz"/>
</dbReference>
<dbReference type="FunFam" id="3.40.50.970:FF:000007">
    <property type="entry name" value="Acetolactate synthase"/>
    <property type="match status" value="1"/>
</dbReference>
<keyword evidence="5" id="KW-0285">Flavoprotein</keyword>
<keyword evidence="8" id="KW-0028">Amino-acid biosynthesis</keyword>
<evidence type="ECO:0000256" key="9">
    <source>
        <dbReference type="ARBA" id="ARBA00048670"/>
    </source>
</evidence>
<keyword evidence="8" id="KW-0100">Branched-chain amino acid biosynthesis</keyword>
<dbReference type="Pfam" id="PF02775">
    <property type="entry name" value="TPP_enzyme_C"/>
    <property type="match status" value="1"/>
</dbReference>
<organism evidence="14 15">
    <name type="scientific">Corynebacterium haemomassiliense</name>
    <dbReference type="NCBI Taxonomy" id="2754726"/>
    <lineage>
        <taxon>Bacteria</taxon>
        <taxon>Bacillati</taxon>
        <taxon>Actinomycetota</taxon>
        <taxon>Actinomycetes</taxon>
        <taxon>Mycobacteriales</taxon>
        <taxon>Corynebacteriaceae</taxon>
        <taxon>Corynebacterium</taxon>
    </lineage>
</organism>
<dbReference type="AlphaFoldDB" id="A0A7W2EBY3"/>
<evidence type="ECO:0000256" key="6">
    <source>
        <dbReference type="ARBA" id="ARBA00022827"/>
    </source>
</evidence>
<dbReference type="InterPro" id="IPR029061">
    <property type="entry name" value="THDP-binding"/>
</dbReference>
<dbReference type="Pfam" id="PF00205">
    <property type="entry name" value="TPP_enzyme_M"/>
    <property type="match status" value="1"/>
</dbReference>
<evidence type="ECO:0000256" key="1">
    <source>
        <dbReference type="ARBA" id="ARBA00004974"/>
    </source>
</evidence>
<dbReference type="Gene3D" id="3.40.50.1220">
    <property type="entry name" value="TPP-binding domain"/>
    <property type="match status" value="1"/>
</dbReference>
<dbReference type="PANTHER" id="PTHR18968:SF120">
    <property type="entry name" value="ACETOLACTATE SYNTHASE LARGE SUBUNIT"/>
    <property type="match status" value="1"/>
</dbReference>
<evidence type="ECO:0000256" key="5">
    <source>
        <dbReference type="ARBA" id="ARBA00022630"/>
    </source>
</evidence>
<dbReference type="UniPathway" id="UPA00047">
    <property type="reaction ID" value="UER00055"/>
</dbReference>
<comment type="pathway">
    <text evidence="1">Amino-acid biosynthesis; L-isoleucine biosynthesis; L-isoleucine from 2-oxobutanoate: step 1/4.</text>
</comment>
<dbReference type="GO" id="GO:0009099">
    <property type="term" value="P:L-valine biosynthetic process"/>
    <property type="evidence" value="ECO:0007669"/>
    <property type="project" value="UniProtKB-UniPathway"/>
</dbReference>
<protein>
    <recommendedName>
        <fullName evidence="4">acetolactate synthase</fullName>
        <ecNumber evidence="4">2.2.1.6</ecNumber>
    </recommendedName>
</protein>
<dbReference type="Gene3D" id="3.40.50.970">
    <property type="match status" value="2"/>
</dbReference>
<evidence type="ECO:0000256" key="3">
    <source>
        <dbReference type="ARBA" id="ARBA00007812"/>
    </source>
</evidence>
<keyword evidence="6" id="KW-0274">FAD</keyword>
<sequence length="545" mass="58474">MVHVGKEIVNALEAQGVERTFIVPGESFLPVLDGLHDSSIDTVVCRQEGGAAYMAEAQGKATGKPGVAMVTRGPGASNAFVAIHAAWQDCTPMVLFVGLIPFSDRDRESFQEFDPKAWFGTQAKQVFVLDDPSSASRVVADAFFQASTGRPGPVVVGLPEDVLYEEFEGTVYPPRPVSRGGASQGQRDAVEKQLASAKRPLIYAGGPGWDQETSRKLAEFADAHNIPVVHDWRATDRIAFSAAANAGWLGYGRDENVARLLDDADVLVQVGAALTDVPTDGYTLRQSPDAVNIIALMDTALRGHSGAVTEHIVASPAEFVDALATLDVPVADEQRYAAAHQAHLDFAAISQPDTWRKAPEGTAHLEEVFRQLQEQVGNDGIYTFGAGDHCIWAQRFLRTEQFPSQLGMRNGSMGYSVPAAVAAALEFPERTVVTIAGDGEYLMNGQEFATAVQEGTAFLAVTVTNGQYSTIRGHQEKYFPGRVSGTQMVNPDFAEVAKAFGGHGELVTADDQAAGAIERALRKVREERVPAIVNVIVAQELGLPE</sequence>
<dbReference type="InterPro" id="IPR011766">
    <property type="entry name" value="TPP_enzyme_TPP-bd"/>
</dbReference>
<evidence type="ECO:0000259" key="13">
    <source>
        <dbReference type="Pfam" id="PF02776"/>
    </source>
</evidence>
<dbReference type="InterPro" id="IPR012001">
    <property type="entry name" value="Thiamin_PyroP_enz_TPP-bd_dom"/>
</dbReference>
<dbReference type="Pfam" id="PF02776">
    <property type="entry name" value="TPP_enzyme_N"/>
    <property type="match status" value="1"/>
</dbReference>
<evidence type="ECO:0000313" key="15">
    <source>
        <dbReference type="Proteomes" id="UP000523682"/>
    </source>
</evidence>
<dbReference type="CDD" id="cd00568">
    <property type="entry name" value="TPP_enzymes"/>
    <property type="match status" value="1"/>
</dbReference>
<evidence type="ECO:0000313" key="14">
    <source>
        <dbReference type="EMBL" id="MBA5244782.1"/>
    </source>
</evidence>
<evidence type="ECO:0000259" key="11">
    <source>
        <dbReference type="Pfam" id="PF00205"/>
    </source>
</evidence>
<keyword evidence="7 10" id="KW-0786">Thiamine pyrophosphate</keyword>
<dbReference type="PANTHER" id="PTHR18968">
    <property type="entry name" value="THIAMINE PYROPHOSPHATE ENZYMES"/>
    <property type="match status" value="1"/>
</dbReference>
<dbReference type="NCBIfam" id="NF006052">
    <property type="entry name" value="PRK08199.1"/>
    <property type="match status" value="1"/>
</dbReference>
<feature type="domain" description="Thiamine pyrophosphate enzyme TPP-binding" evidence="12">
    <location>
        <begin position="385"/>
        <end position="535"/>
    </location>
</feature>
<dbReference type="SUPFAM" id="SSF52467">
    <property type="entry name" value="DHS-like NAD/FAD-binding domain"/>
    <property type="match status" value="1"/>
</dbReference>
<dbReference type="EMBL" id="JACDTZ010000001">
    <property type="protein sequence ID" value="MBA5244782.1"/>
    <property type="molecule type" value="Genomic_DNA"/>
</dbReference>
<evidence type="ECO:0000259" key="12">
    <source>
        <dbReference type="Pfam" id="PF02775"/>
    </source>
</evidence>
<dbReference type="RefSeq" id="WP_181889346.1">
    <property type="nucleotide sequence ID" value="NZ_CAUPJD010000008.1"/>
</dbReference>
<gene>
    <name evidence="14" type="ORF">H0193_08175</name>
</gene>
<evidence type="ECO:0000256" key="10">
    <source>
        <dbReference type="RuleBase" id="RU362132"/>
    </source>
</evidence>
<feature type="domain" description="Thiamine pyrophosphate enzyme central" evidence="11">
    <location>
        <begin position="190"/>
        <end position="323"/>
    </location>
</feature>
<dbReference type="GO" id="GO:0000287">
    <property type="term" value="F:magnesium ion binding"/>
    <property type="evidence" value="ECO:0007669"/>
    <property type="project" value="InterPro"/>
</dbReference>
<feature type="domain" description="Thiamine pyrophosphate enzyme N-terminal TPP-binding" evidence="13">
    <location>
        <begin position="4"/>
        <end position="117"/>
    </location>
</feature>
<reference evidence="14 15" key="1">
    <citation type="submission" date="2020-07" db="EMBL/GenBank/DDBJ databases">
        <title>Draft genome and description of Corynebacterium haemomassiliense strain Marseile-Q3615 sp. nov.</title>
        <authorList>
            <person name="Boxberger M."/>
            <person name="La Scola B."/>
        </authorList>
    </citation>
    <scope>NUCLEOTIDE SEQUENCE [LARGE SCALE GENOMIC DNA]</scope>
    <source>
        <strain evidence="14 15">Marseille-Q3615</strain>
    </source>
</reference>
<name>A0A7W2EBY3_9CORY</name>
<comment type="catalytic activity">
    <reaction evidence="9">
        <text>2 pyruvate + H(+) = (2S)-2-acetolactate + CO2</text>
        <dbReference type="Rhea" id="RHEA:25249"/>
        <dbReference type="ChEBI" id="CHEBI:15361"/>
        <dbReference type="ChEBI" id="CHEBI:15378"/>
        <dbReference type="ChEBI" id="CHEBI:16526"/>
        <dbReference type="ChEBI" id="CHEBI:58476"/>
        <dbReference type="EC" id="2.2.1.6"/>
    </reaction>
</comment>
<dbReference type="UniPathway" id="UPA00049">
    <property type="reaction ID" value="UER00059"/>
</dbReference>
<dbReference type="GO" id="GO:0003984">
    <property type="term" value="F:acetolactate synthase activity"/>
    <property type="evidence" value="ECO:0007669"/>
    <property type="project" value="UniProtKB-EC"/>
</dbReference>
<comment type="caution">
    <text evidence="14">The sequence shown here is derived from an EMBL/GenBank/DDBJ whole genome shotgun (WGS) entry which is preliminary data.</text>
</comment>
<proteinExistence type="inferred from homology"/>
<evidence type="ECO:0000256" key="7">
    <source>
        <dbReference type="ARBA" id="ARBA00023052"/>
    </source>
</evidence>
<evidence type="ECO:0000256" key="8">
    <source>
        <dbReference type="ARBA" id="ARBA00023304"/>
    </source>
</evidence>
<dbReference type="GO" id="GO:0009097">
    <property type="term" value="P:isoleucine biosynthetic process"/>
    <property type="evidence" value="ECO:0007669"/>
    <property type="project" value="UniProtKB-UniPathway"/>
</dbReference>
<evidence type="ECO:0000256" key="4">
    <source>
        <dbReference type="ARBA" id="ARBA00013145"/>
    </source>
</evidence>
<dbReference type="InterPro" id="IPR012000">
    <property type="entry name" value="Thiamin_PyroP_enz_cen_dom"/>
</dbReference>
<keyword evidence="15" id="KW-1185">Reference proteome</keyword>
<dbReference type="GO" id="GO:0005948">
    <property type="term" value="C:acetolactate synthase complex"/>
    <property type="evidence" value="ECO:0007669"/>
    <property type="project" value="TreeGrafter"/>
</dbReference>
<comment type="pathway">
    <text evidence="2">Amino-acid biosynthesis; L-valine biosynthesis; L-valine from pyruvate: step 1/4.</text>
</comment>
<dbReference type="SUPFAM" id="SSF52518">
    <property type="entry name" value="Thiamin diphosphate-binding fold (THDP-binding)"/>
    <property type="match status" value="2"/>
</dbReference>
<dbReference type="InterPro" id="IPR029035">
    <property type="entry name" value="DHS-like_NAD/FAD-binding_dom"/>
</dbReference>
<evidence type="ECO:0000256" key="2">
    <source>
        <dbReference type="ARBA" id="ARBA00005025"/>
    </source>
</evidence>